<dbReference type="InterPro" id="IPR002893">
    <property type="entry name" value="Znf_MYND"/>
</dbReference>
<evidence type="ECO:0000256" key="7">
    <source>
        <dbReference type="PROSITE-ProRule" id="PRU00134"/>
    </source>
</evidence>
<comment type="subcellular location">
    <subcellularLocation>
        <location evidence="1">Cytoplasm</location>
    </subcellularLocation>
</comment>
<keyword evidence="3" id="KW-0963">Cytoplasm</keyword>
<evidence type="ECO:0000256" key="1">
    <source>
        <dbReference type="ARBA" id="ARBA00004496"/>
    </source>
</evidence>
<evidence type="ECO:0000256" key="2">
    <source>
        <dbReference type="ARBA" id="ARBA00010655"/>
    </source>
</evidence>
<gene>
    <name evidence="11" type="ORF">PNEJI1_002719</name>
</gene>
<evidence type="ECO:0000256" key="9">
    <source>
        <dbReference type="SAM" id="SignalP"/>
    </source>
</evidence>
<dbReference type="PANTHER" id="PTHR47442:SF1">
    <property type="entry name" value="MYND-TYPE ZINC FINGER PROTEIN MUB1"/>
    <property type="match status" value="1"/>
</dbReference>
<dbReference type="InterPro" id="IPR051664">
    <property type="entry name" value="MYND-type_zinc_finger"/>
</dbReference>
<keyword evidence="6" id="KW-0862">Zinc</keyword>
<evidence type="ECO:0000256" key="3">
    <source>
        <dbReference type="ARBA" id="ARBA00022490"/>
    </source>
</evidence>
<dbReference type="Pfam" id="PF01753">
    <property type="entry name" value="zf-MYND"/>
    <property type="match status" value="1"/>
</dbReference>
<evidence type="ECO:0000259" key="10">
    <source>
        <dbReference type="PROSITE" id="PS50865"/>
    </source>
</evidence>
<proteinExistence type="inferred from homology"/>
<dbReference type="AlphaFoldDB" id="L0P877"/>
<evidence type="ECO:0000256" key="4">
    <source>
        <dbReference type="ARBA" id="ARBA00022723"/>
    </source>
</evidence>
<feature type="domain" description="MYND-type" evidence="10">
    <location>
        <begin position="508"/>
        <end position="549"/>
    </location>
</feature>
<feature type="region of interest" description="Disordered" evidence="8">
    <location>
        <begin position="274"/>
        <end position="293"/>
    </location>
</feature>
<evidence type="ECO:0000256" key="6">
    <source>
        <dbReference type="ARBA" id="ARBA00022833"/>
    </source>
</evidence>
<reference evidence="11 12" key="1">
    <citation type="journal article" date="2012" name="MBio">
        <title>De novo assembly of the Pneumocystis jirovecii genome from a single bronchoalveolar lavage fluid specimen from a patient.</title>
        <authorList>
            <person name="Cisse O.H."/>
            <person name="Pagni M."/>
            <person name="Hauser P.M."/>
        </authorList>
    </citation>
    <scope>NUCLEOTIDE SEQUENCE [LARGE SCALE GENOMIC DNA]</scope>
    <source>
        <strain evidence="11 12">SE8</strain>
    </source>
</reference>
<keyword evidence="5 7" id="KW-0863">Zinc-finger</keyword>
<name>L0P877_PNEJI</name>
<comment type="similarity">
    <text evidence="2">Belongs to the MUB1/samB family.</text>
</comment>
<dbReference type="GO" id="GO:0006511">
    <property type="term" value="P:ubiquitin-dependent protein catabolic process"/>
    <property type="evidence" value="ECO:0007669"/>
    <property type="project" value="TreeGrafter"/>
</dbReference>
<accession>L0P877</accession>
<dbReference type="GO" id="GO:0007163">
    <property type="term" value="P:establishment or maintenance of cell polarity"/>
    <property type="evidence" value="ECO:0007669"/>
    <property type="project" value="TreeGrafter"/>
</dbReference>
<dbReference type="SUPFAM" id="SSF144232">
    <property type="entry name" value="HIT/MYND zinc finger-like"/>
    <property type="match status" value="1"/>
</dbReference>
<organism evidence="12">
    <name type="scientific">Pneumocystis jirovecii</name>
    <name type="common">Human pneumocystis pneumonia agent</name>
    <dbReference type="NCBI Taxonomy" id="42068"/>
    <lineage>
        <taxon>Eukaryota</taxon>
        <taxon>Fungi</taxon>
        <taxon>Dikarya</taxon>
        <taxon>Ascomycota</taxon>
        <taxon>Taphrinomycotina</taxon>
        <taxon>Pneumocystomycetes</taxon>
        <taxon>Pneumocystaceae</taxon>
        <taxon>Pneumocystis</taxon>
    </lineage>
</organism>
<keyword evidence="9" id="KW-0732">Signal</keyword>
<dbReference type="STRING" id="1209962.L0P877"/>
<evidence type="ECO:0000256" key="8">
    <source>
        <dbReference type="SAM" id="MobiDB-lite"/>
    </source>
</evidence>
<dbReference type="InParanoid" id="L0P877"/>
<feature type="signal peptide" evidence="9">
    <location>
        <begin position="1"/>
        <end position="28"/>
    </location>
</feature>
<comment type="caution">
    <text evidence="11">The sequence shown here is derived from an EMBL/GenBank/DDBJ whole genome shotgun (WGS) entry which is preliminary data.</text>
</comment>
<dbReference type="VEuPathDB" id="FungiDB:PNEJI1_002719"/>
<evidence type="ECO:0000313" key="12">
    <source>
        <dbReference type="Proteomes" id="UP000010422"/>
    </source>
</evidence>
<sequence>IIYSKPLFIHLLFHQLFFLLLKLPSGQRHLNRMRESNFCSPSQNRAAVAITSALYDRRALDCTATLPLVNSLSHLSFLTSTSSRIREILAEDEGLERLIRILQEGRKSGRLEAWKWQLAFQCVVNIGIRGSEKIRTRVVEADMVPVIATVLDGFLHRVDLVREAPGREGSSRGGIGRQLQVSATTGTEGVPDDLFVEGAFEALEAPLGINTGGSQEEINAGELVVGGSIGIEGGFSSEDIHVSGIEIETEREEQNNEWQRERRQRIVIENIRQQSGILGGDSDDTNSDDVGSTNRMRLQPLQHPSVEFQILQDSVLSFEPEISERGSVSVTLETTVDSHDQTSEAIEEQSTLLSHEYSFHSIENGAFSNTIEQHNENEMHLSNVIHENHEFTAPPSSQTPSQPTSLDSRHFFFKNEDNVVFCLQLLAYISKYPQLRSYFQNSHDIPELRYYRAGNANDNKAIPINVFSLVERFTLRIHPTEIQYWAGVIMRNTCRKDESKGGIRQCAYIDCGRWETFNRQFAKCRRCRRTKYCSKQCQSRAWPGHRWWCRERSTN</sequence>
<keyword evidence="4" id="KW-0479">Metal-binding</keyword>
<dbReference type="EMBL" id="CAKM01000092">
    <property type="protein sequence ID" value="CCJ28601.1"/>
    <property type="molecule type" value="Genomic_DNA"/>
</dbReference>
<feature type="chain" id="PRO_5003947297" description="MYND-type domain-containing protein" evidence="9">
    <location>
        <begin position="29"/>
        <end position="555"/>
    </location>
</feature>
<dbReference type="PANTHER" id="PTHR47442">
    <property type="entry name" value="MYND-TYPE ZINC FINGER PROTEIN MUB1"/>
    <property type="match status" value="1"/>
</dbReference>
<dbReference type="GO" id="GO:0008270">
    <property type="term" value="F:zinc ion binding"/>
    <property type="evidence" value="ECO:0007669"/>
    <property type="project" value="UniProtKB-KW"/>
</dbReference>
<dbReference type="Proteomes" id="UP000010422">
    <property type="component" value="Unassembled WGS sequence"/>
</dbReference>
<feature type="non-terminal residue" evidence="11">
    <location>
        <position position="1"/>
    </location>
</feature>
<dbReference type="GO" id="GO:1990304">
    <property type="term" value="C:MUB1-RAD6-UBR2 ubiquitin ligase complex"/>
    <property type="evidence" value="ECO:0007669"/>
    <property type="project" value="TreeGrafter"/>
</dbReference>
<protein>
    <recommendedName>
        <fullName evidence="10">MYND-type domain-containing protein</fullName>
    </recommendedName>
</protein>
<evidence type="ECO:0000313" key="11">
    <source>
        <dbReference type="EMBL" id="CCJ28601.1"/>
    </source>
</evidence>
<dbReference type="Gene3D" id="6.10.140.2220">
    <property type="match status" value="1"/>
</dbReference>
<dbReference type="GO" id="GO:0005737">
    <property type="term" value="C:cytoplasm"/>
    <property type="evidence" value="ECO:0007669"/>
    <property type="project" value="UniProtKB-SubCell"/>
</dbReference>
<evidence type="ECO:0000256" key="5">
    <source>
        <dbReference type="ARBA" id="ARBA00022771"/>
    </source>
</evidence>
<dbReference type="PROSITE" id="PS50865">
    <property type="entry name" value="ZF_MYND_2"/>
    <property type="match status" value="1"/>
</dbReference>